<dbReference type="PANTHER" id="PTHR43681:SF1">
    <property type="entry name" value="SARCALUMENIN"/>
    <property type="match status" value="1"/>
</dbReference>
<dbReference type="RefSeq" id="WP_119357746.1">
    <property type="nucleotide sequence ID" value="NZ_BJXM01000001.1"/>
</dbReference>
<dbReference type="GO" id="GO:0003746">
    <property type="term" value="F:translation elongation factor activity"/>
    <property type="evidence" value="ECO:0007669"/>
    <property type="project" value="UniProtKB-KW"/>
</dbReference>
<dbReference type="InterPro" id="IPR005225">
    <property type="entry name" value="Small_GTP-bd"/>
</dbReference>
<keyword evidence="4" id="KW-0648">Protein biosynthesis</keyword>
<reference evidence="4 5" key="1">
    <citation type="submission" date="2018-08" db="EMBL/GenBank/DDBJ databases">
        <title>Meiothermus granaticius genome AF-68 sequencing project.</title>
        <authorList>
            <person name="Da Costa M.S."/>
            <person name="Albuquerque L."/>
            <person name="Raposo P."/>
            <person name="Froufe H.J.C."/>
            <person name="Barroso C.S."/>
            <person name="Egas C."/>
        </authorList>
    </citation>
    <scope>NUCLEOTIDE SEQUENCE [LARGE SCALE GENOMIC DNA]</scope>
    <source>
        <strain evidence="4 5">AF-68</strain>
    </source>
</reference>
<dbReference type="GO" id="GO:0005525">
    <property type="term" value="F:GTP binding"/>
    <property type="evidence" value="ECO:0007669"/>
    <property type="project" value="InterPro"/>
</dbReference>
<feature type="domain" description="Dynamin N-terminal" evidence="3">
    <location>
        <begin position="91"/>
        <end position="175"/>
    </location>
</feature>
<proteinExistence type="predicted"/>
<dbReference type="CDD" id="cd09912">
    <property type="entry name" value="DLP_2"/>
    <property type="match status" value="1"/>
</dbReference>
<evidence type="ECO:0000313" key="5">
    <source>
        <dbReference type="Proteomes" id="UP000266178"/>
    </source>
</evidence>
<keyword evidence="4" id="KW-0251">Elongation factor</keyword>
<comment type="caution">
    <text evidence="4">The sequence shown here is derived from an EMBL/GenBank/DDBJ whole genome shotgun (WGS) entry which is preliminary data.</text>
</comment>
<dbReference type="AlphaFoldDB" id="A0A399F6I4"/>
<dbReference type="OrthoDB" id="9802035at2"/>
<keyword evidence="2" id="KW-1133">Transmembrane helix</keyword>
<feature type="coiled-coil region" evidence="1">
    <location>
        <begin position="468"/>
        <end position="499"/>
    </location>
</feature>
<sequence>MLDSKILKLAQEVRSLTTRGLEVLARTQSEVGPLRQALLDLDGPFLVVVAGEFNSGKSSLLNALLGADFLKEGVTPTTDRINLIGYGPEPRLEGVSPELVQIYLPDPLLKDLRLVDTPGTNAILQHHQALTERFLPRADLILFVTSADRPFTQSEAQFLDFIRAWGKKVVLVVNKADLLTPPEVQQVLEYVRKGAEQTLGQVPPTFALSARKARQGDLVGSRVPELEAHIRTVLSEQAARFKLGSPLGVLLRLATEAQPQLEERRRKVEEQLGTCRELDALAERHLSRTRADFRDQVALATGQLEAVRARGEAWLEENFRLSNFLKLLNSARLRQSFSDQVVRGANAEIERNVLGAMNWLAKRDRELLEDALHLLREAPSLRAAVREGSEGQAIEGNLEAALREFNPDEEAQKLKDYVQTALQHTALAEVGAVGLGTGLVLIFNKILLDLLGIFAGLVAAILGLTIMARRRETAKTRLRERLGELREKLQAALEESLNRELSQIRDRFGSLYRAPCLRMEDALKAAGEQLGEVQTLAQEARELQARLEGR</sequence>
<dbReference type="SUPFAM" id="SSF52540">
    <property type="entry name" value="P-loop containing nucleoside triphosphate hydrolases"/>
    <property type="match status" value="1"/>
</dbReference>
<evidence type="ECO:0000259" key="3">
    <source>
        <dbReference type="Pfam" id="PF00350"/>
    </source>
</evidence>
<keyword evidence="2" id="KW-0812">Transmembrane</keyword>
<feature type="transmembrane region" description="Helical" evidence="2">
    <location>
        <begin position="446"/>
        <end position="468"/>
    </location>
</feature>
<dbReference type="PANTHER" id="PTHR43681">
    <property type="entry name" value="TRANSMEMBRANE GTPASE FZO"/>
    <property type="match status" value="1"/>
</dbReference>
<evidence type="ECO:0000256" key="2">
    <source>
        <dbReference type="SAM" id="Phobius"/>
    </source>
</evidence>
<dbReference type="NCBIfam" id="TIGR00231">
    <property type="entry name" value="small_GTP"/>
    <property type="match status" value="1"/>
</dbReference>
<keyword evidence="5" id="KW-1185">Reference proteome</keyword>
<keyword evidence="1" id="KW-0175">Coiled coil</keyword>
<dbReference type="EMBL" id="QWLB01000031">
    <property type="protein sequence ID" value="RIH91838.1"/>
    <property type="molecule type" value="Genomic_DNA"/>
</dbReference>
<organism evidence="4 5">
    <name type="scientific">Meiothermus granaticius NBRC 107808</name>
    <dbReference type="NCBI Taxonomy" id="1227551"/>
    <lineage>
        <taxon>Bacteria</taxon>
        <taxon>Thermotogati</taxon>
        <taxon>Deinococcota</taxon>
        <taxon>Deinococci</taxon>
        <taxon>Thermales</taxon>
        <taxon>Thermaceae</taxon>
        <taxon>Meiothermus</taxon>
    </lineage>
</organism>
<gene>
    <name evidence="4" type="primary">selB</name>
    <name evidence="4" type="ORF">Mgrana_02274</name>
</gene>
<keyword evidence="2" id="KW-0472">Membrane</keyword>
<dbReference type="Pfam" id="PF00350">
    <property type="entry name" value="Dynamin_N"/>
    <property type="match status" value="1"/>
</dbReference>
<dbReference type="InterPro" id="IPR027417">
    <property type="entry name" value="P-loop_NTPase"/>
</dbReference>
<dbReference type="InterPro" id="IPR051943">
    <property type="entry name" value="TRAFAC_Dynamin-like_GTPase"/>
</dbReference>
<evidence type="ECO:0000256" key="1">
    <source>
        <dbReference type="SAM" id="Coils"/>
    </source>
</evidence>
<dbReference type="Proteomes" id="UP000266178">
    <property type="component" value="Unassembled WGS sequence"/>
</dbReference>
<dbReference type="Gene3D" id="3.40.50.300">
    <property type="entry name" value="P-loop containing nucleotide triphosphate hydrolases"/>
    <property type="match status" value="1"/>
</dbReference>
<evidence type="ECO:0000313" key="4">
    <source>
        <dbReference type="EMBL" id="RIH91838.1"/>
    </source>
</evidence>
<accession>A0A399F6I4</accession>
<name>A0A399F6I4_9DEIN</name>
<protein>
    <submittedName>
        <fullName evidence="4">Selenocysteine-specific elongation factor</fullName>
    </submittedName>
</protein>
<dbReference type="InterPro" id="IPR045063">
    <property type="entry name" value="Dynamin_N"/>
</dbReference>